<evidence type="ECO:0000256" key="3">
    <source>
        <dbReference type="ARBA" id="ARBA00022833"/>
    </source>
</evidence>
<keyword evidence="2" id="KW-0863">Zinc-finger</keyword>
<keyword evidence="6" id="KW-0804">Transcription</keyword>
<keyword evidence="7" id="KW-0675">Receptor</keyword>
<dbReference type="SMART" id="SM00399">
    <property type="entry name" value="ZnF_C4"/>
    <property type="match status" value="1"/>
</dbReference>
<dbReference type="AlphaFoldDB" id="A0A0N5AE20"/>
<dbReference type="Proteomes" id="UP000046393">
    <property type="component" value="Unplaced"/>
</dbReference>
<dbReference type="PANTHER" id="PTHR48092">
    <property type="entry name" value="KNIRPS-RELATED PROTEIN-RELATED"/>
    <property type="match status" value="1"/>
</dbReference>
<dbReference type="Pfam" id="PF00105">
    <property type="entry name" value="zf-C4"/>
    <property type="match status" value="1"/>
</dbReference>
<dbReference type="Gene3D" id="3.30.50.10">
    <property type="entry name" value="Erythroid Transcription Factor GATA-1, subunit A"/>
    <property type="match status" value="1"/>
</dbReference>
<proteinExistence type="predicted"/>
<accession>A0A0N5AE20</accession>
<evidence type="ECO:0000256" key="6">
    <source>
        <dbReference type="ARBA" id="ARBA00023163"/>
    </source>
</evidence>
<keyword evidence="1" id="KW-0479">Metal-binding</keyword>
<dbReference type="PROSITE" id="PS51030">
    <property type="entry name" value="NUCLEAR_REC_DBD_2"/>
    <property type="match status" value="1"/>
</dbReference>
<evidence type="ECO:0000256" key="4">
    <source>
        <dbReference type="ARBA" id="ARBA00023015"/>
    </source>
</evidence>
<keyword evidence="4" id="KW-0805">Transcription regulation</keyword>
<dbReference type="SUPFAM" id="SSF57716">
    <property type="entry name" value="Glucocorticoid receptor-like (DNA-binding domain)"/>
    <property type="match status" value="1"/>
</dbReference>
<dbReference type="GO" id="GO:0003700">
    <property type="term" value="F:DNA-binding transcription factor activity"/>
    <property type="evidence" value="ECO:0007669"/>
    <property type="project" value="InterPro"/>
</dbReference>
<keyword evidence="10" id="KW-1185">Reference proteome</keyword>
<evidence type="ECO:0000256" key="5">
    <source>
        <dbReference type="ARBA" id="ARBA00023125"/>
    </source>
</evidence>
<keyword evidence="8" id="KW-0539">Nucleus</keyword>
<sequence>MPSGLLPSNYINVDANSVSLLNRSSSLLQNRCTNSSPTLLCAVCGDISSGKHYGILACNGCSGFFKRSVRRRLIYRCQAGTGACIVDKTHRNQCQACRLRKCLSKGMNKDGMEHK</sequence>
<dbReference type="PROSITE" id="PS00031">
    <property type="entry name" value="NUCLEAR_REC_DBD_1"/>
    <property type="match status" value="1"/>
</dbReference>
<dbReference type="InterPro" id="IPR013088">
    <property type="entry name" value="Znf_NHR/GATA"/>
</dbReference>
<dbReference type="STRING" id="451379.A0A0N5AE20"/>
<organism evidence="10 11">
    <name type="scientific">Syphacia muris</name>
    <dbReference type="NCBI Taxonomy" id="451379"/>
    <lineage>
        <taxon>Eukaryota</taxon>
        <taxon>Metazoa</taxon>
        <taxon>Ecdysozoa</taxon>
        <taxon>Nematoda</taxon>
        <taxon>Chromadorea</taxon>
        <taxon>Rhabditida</taxon>
        <taxon>Spirurina</taxon>
        <taxon>Oxyuridomorpha</taxon>
        <taxon>Oxyuroidea</taxon>
        <taxon>Oxyuridae</taxon>
        <taxon>Syphacia</taxon>
    </lineage>
</organism>
<name>A0A0N5AE20_9BILA</name>
<feature type="domain" description="Nuclear receptor" evidence="9">
    <location>
        <begin position="38"/>
        <end position="114"/>
    </location>
</feature>
<dbReference type="InterPro" id="IPR001628">
    <property type="entry name" value="Znf_hrmn_rcpt"/>
</dbReference>
<protein>
    <submittedName>
        <fullName evidence="11">Nuclear receptor domain-containing protein</fullName>
    </submittedName>
</protein>
<reference evidence="11" key="1">
    <citation type="submission" date="2017-02" db="UniProtKB">
        <authorList>
            <consortium name="WormBaseParasite"/>
        </authorList>
    </citation>
    <scope>IDENTIFICATION</scope>
</reference>
<evidence type="ECO:0000256" key="7">
    <source>
        <dbReference type="ARBA" id="ARBA00023170"/>
    </source>
</evidence>
<evidence type="ECO:0000256" key="2">
    <source>
        <dbReference type="ARBA" id="ARBA00022771"/>
    </source>
</evidence>
<evidence type="ECO:0000313" key="10">
    <source>
        <dbReference type="Proteomes" id="UP000046393"/>
    </source>
</evidence>
<dbReference type="InterPro" id="IPR050200">
    <property type="entry name" value="Nuclear_hormone_rcpt_NR3"/>
</dbReference>
<dbReference type="WBParaSite" id="SMUV_0000245701-mRNA-1">
    <property type="protein sequence ID" value="SMUV_0000245701-mRNA-1"/>
    <property type="gene ID" value="SMUV_0000245701"/>
</dbReference>
<dbReference type="GO" id="GO:0008270">
    <property type="term" value="F:zinc ion binding"/>
    <property type="evidence" value="ECO:0007669"/>
    <property type="project" value="UniProtKB-KW"/>
</dbReference>
<dbReference type="GO" id="GO:0043565">
    <property type="term" value="F:sequence-specific DNA binding"/>
    <property type="evidence" value="ECO:0007669"/>
    <property type="project" value="InterPro"/>
</dbReference>
<dbReference type="PRINTS" id="PR00047">
    <property type="entry name" value="STROIDFINGER"/>
</dbReference>
<keyword evidence="5" id="KW-0238">DNA-binding</keyword>
<evidence type="ECO:0000256" key="1">
    <source>
        <dbReference type="ARBA" id="ARBA00022723"/>
    </source>
</evidence>
<keyword evidence="3" id="KW-0862">Zinc</keyword>
<evidence type="ECO:0000256" key="8">
    <source>
        <dbReference type="ARBA" id="ARBA00023242"/>
    </source>
</evidence>
<evidence type="ECO:0000313" key="11">
    <source>
        <dbReference type="WBParaSite" id="SMUV_0000245701-mRNA-1"/>
    </source>
</evidence>
<evidence type="ECO:0000259" key="9">
    <source>
        <dbReference type="PROSITE" id="PS51030"/>
    </source>
</evidence>